<dbReference type="SMART" id="SM00257">
    <property type="entry name" value="LysM"/>
    <property type="match status" value="1"/>
</dbReference>
<proteinExistence type="predicted"/>
<feature type="domain" description="LysM" evidence="3">
    <location>
        <begin position="27"/>
        <end position="74"/>
    </location>
</feature>
<name>A0ABV8ZUS7_9NEIS</name>
<protein>
    <submittedName>
        <fullName evidence="4">FecR domain-containing protein</fullName>
    </submittedName>
</protein>
<reference evidence="5" key="1">
    <citation type="journal article" date="2019" name="Int. J. Syst. Evol. Microbiol.">
        <title>The Global Catalogue of Microorganisms (GCM) 10K type strain sequencing project: providing services to taxonomists for standard genome sequencing and annotation.</title>
        <authorList>
            <consortium name="The Broad Institute Genomics Platform"/>
            <consortium name="The Broad Institute Genome Sequencing Center for Infectious Disease"/>
            <person name="Wu L."/>
            <person name="Ma J."/>
        </authorList>
    </citation>
    <scope>NUCLEOTIDE SEQUENCE [LARGE SCALE GENOMIC DNA]</scope>
    <source>
        <strain evidence="5">CGMCC 4.7608</strain>
    </source>
</reference>
<dbReference type="RefSeq" id="WP_231465374.1">
    <property type="nucleotide sequence ID" value="NZ_JAJOHW010000198.1"/>
</dbReference>
<dbReference type="PANTHER" id="PTHR38731">
    <property type="entry name" value="LIPL45-RELATED LIPOPROTEIN-RELATED"/>
    <property type="match status" value="1"/>
</dbReference>
<dbReference type="PROSITE" id="PS51782">
    <property type="entry name" value="LYSM"/>
    <property type="match status" value="1"/>
</dbReference>
<organism evidence="4 5">
    <name type="scientific">Chromobacterium aquaticum</name>
    <dbReference type="NCBI Taxonomy" id="467180"/>
    <lineage>
        <taxon>Bacteria</taxon>
        <taxon>Pseudomonadati</taxon>
        <taxon>Pseudomonadota</taxon>
        <taxon>Betaproteobacteria</taxon>
        <taxon>Neisseriales</taxon>
        <taxon>Chromobacteriaceae</taxon>
        <taxon>Chromobacterium</taxon>
    </lineage>
</organism>
<dbReference type="Gene3D" id="3.10.350.10">
    <property type="entry name" value="LysM domain"/>
    <property type="match status" value="1"/>
</dbReference>
<dbReference type="InterPro" id="IPR006860">
    <property type="entry name" value="FecR"/>
</dbReference>
<evidence type="ECO:0000256" key="1">
    <source>
        <dbReference type="SAM" id="MobiDB-lite"/>
    </source>
</evidence>
<dbReference type="Proteomes" id="UP001595999">
    <property type="component" value="Unassembled WGS sequence"/>
</dbReference>
<dbReference type="InterPro" id="IPR018392">
    <property type="entry name" value="LysM"/>
</dbReference>
<feature type="chain" id="PRO_5047460646" evidence="2">
    <location>
        <begin position="19"/>
        <end position="516"/>
    </location>
</feature>
<dbReference type="CDD" id="cd00118">
    <property type="entry name" value="LysM"/>
    <property type="match status" value="1"/>
</dbReference>
<feature type="region of interest" description="Disordered" evidence="1">
    <location>
        <begin position="233"/>
        <end position="254"/>
    </location>
</feature>
<evidence type="ECO:0000313" key="4">
    <source>
        <dbReference type="EMBL" id="MFC4490434.1"/>
    </source>
</evidence>
<sequence length="516" mass="56633">MRNLILVAGCCASTLALAGAPADKAIWEYTVKDGDNLWALAAEHLSSPAYVPKLQVRNRIANPYRLVPGSILRVPYPWIKQTPSDATLEEVSGDARAVNGAGKPLNLAVGQKYPKGTHFKTGNDAMIKLRFVDGSSLLINANSDLTLQTQVYYPSTGAIKSQIKLDNGSTGNSVIPNILMPSRYEIRTPSAVTTVRGTEFRVNASEQEDTSAEVLKGVVEVKGKHSKVDVPAGFGTLSSLKDGPSAPEELPPPPDLSSLADLNQFNPPPLEWASNEHAASYRVTLNGKKRLAERQLQAPRYYPSLPGNGDYVLQVRAKSRSGLEGYDSSRSFKLQAYPLPPLLFTQAGGAQLRGQTLPLRVNATPEQPLRLQLARQPDFAQPLLEQTLTEAEFKTNLPEPGTWYWRLARLDAQGRPGPYSTPQKVETKGWLSRLQQPTPVLAGRPYPITRARYTLTLTPMPTQDAKRQPFSLSSEQPQWELKALQALPAGQYRAEVKVEGEHGYLAKEEQEMLTLP</sequence>
<keyword evidence="5" id="KW-1185">Reference proteome</keyword>
<evidence type="ECO:0000256" key="2">
    <source>
        <dbReference type="SAM" id="SignalP"/>
    </source>
</evidence>
<dbReference type="InterPro" id="IPR036779">
    <property type="entry name" value="LysM_dom_sf"/>
</dbReference>
<keyword evidence="2" id="KW-0732">Signal</keyword>
<dbReference type="InterPro" id="IPR016930">
    <property type="entry name" value="UCP029644"/>
</dbReference>
<dbReference type="Gene3D" id="2.60.40.10">
    <property type="entry name" value="Immunoglobulins"/>
    <property type="match status" value="1"/>
</dbReference>
<gene>
    <name evidence="4" type="ORF">ACFO0R_12490</name>
</gene>
<dbReference type="SUPFAM" id="SSF54106">
    <property type="entry name" value="LysM domain"/>
    <property type="match status" value="1"/>
</dbReference>
<evidence type="ECO:0000313" key="5">
    <source>
        <dbReference type="Proteomes" id="UP001595999"/>
    </source>
</evidence>
<dbReference type="Pfam" id="PF01476">
    <property type="entry name" value="LysM"/>
    <property type="match status" value="1"/>
</dbReference>
<dbReference type="PANTHER" id="PTHR38731:SF1">
    <property type="entry name" value="FECR PROTEIN DOMAIN-CONTAINING PROTEIN"/>
    <property type="match status" value="1"/>
</dbReference>
<comment type="caution">
    <text evidence="4">The sequence shown here is derived from an EMBL/GenBank/DDBJ whole genome shotgun (WGS) entry which is preliminary data.</text>
</comment>
<dbReference type="EMBL" id="JBHSEK010000007">
    <property type="protein sequence ID" value="MFC4490434.1"/>
    <property type="molecule type" value="Genomic_DNA"/>
</dbReference>
<dbReference type="InterPro" id="IPR013783">
    <property type="entry name" value="Ig-like_fold"/>
</dbReference>
<dbReference type="Pfam" id="PF04773">
    <property type="entry name" value="FecR"/>
    <property type="match status" value="1"/>
</dbReference>
<dbReference type="PIRSF" id="PIRSF029644">
    <property type="entry name" value="UCP029644"/>
    <property type="match status" value="1"/>
</dbReference>
<evidence type="ECO:0000259" key="3">
    <source>
        <dbReference type="PROSITE" id="PS51782"/>
    </source>
</evidence>
<dbReference type="Gene3D" id="2.60.120.1440">
    <property type="match status" value="1"/>
</dbReference>
<feature type="signal peptide" evidence="2">
    <location>
        <begin position="1"/>
        <end position="18"/>
    </location>
</feature>
<accession>A0ABV8ZUS7</accession>